<dbReference type="PANTHER" id="PTHR15407:SF28">
    <property type="entry name" value="RIBITOL-5-PHOSPHATE TRANSFERASE FKTN"/>
    <property type="match status" value="1"/>
</dbReference>
<dbReference type="InterPro" id="IPR007074">
    <property type="entry name" value="LicD/FKTN/FKRP_NTP_transf"/>
</dbReference>
<dbReference type="OrthoDB" id="444255at2759"/>
<dbReference type="Proteomes" id="UP000054251">
    <property type="component" value="Unassembled WGS sequence"/>
</dbReference>
<dbReference type="GO" id="GO:0016020">
    <property type="term" value="C:membrane"/>
    <property type="evidence" value="ECO:0007669"/>
    <property type="project" value="UniProtKB-SubCell"/>
</dbReference>
<dbReference type="GO" id="GO:0009100">
    <property type="term" value="P:glycoprotein metabolic process"/>
    <property type="evidence" value="ECO:0007669"/>
    <property type="project" value="UniProtKB-ARBA"/>
</dbReference>
<name>A0A0V1Q2E5_9ASCO</name>
<dbReference type="EMBL" id="LMYN01000023">
    <property type="protein sequence ID" value="KSA02649.1"/>
    <property type="molecule type" value="Genomic_DNA"/>
</dbReference>
<sequence length="857" mass="100382">MLQPISGNNIGIGAKSLFRKVGNAKTIKFIIVLIAIVNILYISTLLVDERTSSTLTSKFKSHASYVLDNFYESDDEDTEASDGTVFTDIPEANTVYSNNQKEGQETENIHKYDKKLYNIPNRPYDQLSTSDKILFKLNEITQDSEKYWLGHTELTDYELEILVDDFVKSAWKDKQTIFYDPRFTLAIYINEIKNQYLKKNPDNEKHKSHEVLVPFAWSDWVDLTMLNEELSKPESQRKNCEYMKATHHIPAKDSDYCVNNADITKADLKEMNLPSTKFVPGFAVKKSPTNKASNEVRMLEGKSHLLTYAANPLAIIFLTSDGVFEAQVEGKQRIVDSNLFEDFLTSTKNKSPKLILNPVKEFNDLLASVKPNPLDPEDDEFGMVAKIKDKNPENSKEVYLPQKAFDYQQDKIDTQLEEYETRMKTLHDLTTNELIFDHHTINKLKLTRNERIYYEGLKYANKFELAKEPTYFRMARLNFQTEENDHDAGWHYEWRFFNGALRYLKKGWNEEELLIREKVLLDRILRNWFKFANEKGIISWIAHGPLLSWYWDGLLFPFDEDIDIQMPAEELTRFSKLYNQTLVVEDISEGFGKYFIDCSTFIHHRGKSYKENHIDARFIDIDTGSYIDITGLGISKEEAPDKYKDIVNQAAIFNQPKPVYNCRNLHFYSYDEISPLRYTMIGGVPCYIPNKVEDILKDEYTKGMSVYDFEGFYFIDPLNLWIHQQKLKFLFDKSHPHLFNDKDEVTNREEFTKLVKEMNEDQILSLLEHNEDILLEYYLTKDVTDLHKQELTYMFNMPDGENTKVENIGGQKQQSEISDNVEYHKLTSRFKFQKPFRRPLFNYEKIDKPKHAKSSTD</sequence>
<dbReference type="GeneID" id="26838645"/>
<keyword evidence="2 5" id="KW-0812">Transmembrane</keyword>
<keyword evidence="3 5" id="KW-1133">Transmembrane helix</keyword>
<protein>
    <recommendedName>
        <fullName evidence="6">LicD/FKTN/FKRP nucleotidyltransferase domain-containing protein</fullName>
    </recommendedName>
</protein>
<evidence type="ECO:0000256" key="1">
    <source>
        <dbReference type="ARBA" id="ARBA00004167"/>
    </source>
</evidence>
<comment type="subcellular location">
    <subcellularLocation>
        <location evidence="1">Membrane</location>
        <topology evidence="1">Single-pass membrane protein</topology>
    </subcellularLocation>
</comment>
<dbReference type="RefSeq" id="XP_015468751.1">
    <property type="nucleotide sequence ID" value="XM_015610466.1"/>
</dbReference>
<evidence type="ECO:0000313" key="7">
    <source>
        <dbReference type="EMBL" id="KSA02649.1"/>
    </source>
</evidence>
<keyword evidence="8" id="KW-1185">Reference proteome</keyword>
<dbReference type="Pfam" id="PF04991">
    <property type="entry name" value="LicD"/>
    <property type="match status" value="2"/>
</dbReference>
<dbReference type="AlphaFoldDB" id="A0A0V1Q2E5"/>
<comment type="caution">
    <text evidence="7">The sequence shown here is derived from an EMBL/GenBank/DDBJ whole genome shotgun (WGS) entry which is preliminary data.</text>
</comment>
<proteinExistence type="predicted"/>
<evidence type="ECO:0000256" key="5">
    <source>
        <dbReference type="SAM" id="Phobius"/>
    </source>
</evidence>
<feature type="domain" description="LicD/FKTN/FKRP nucleotidyltransferase" evidence="6">
    <location>
        <begin position="660"/>
        <end position="700"/>
    </location>
</feature>
<gene>
    <name evidence="7" type="ORF">AC631_01636</name>
</gene>
<dbReference type="PANTHER" id="PTHR15407">
    <property type="entry name" value="FUKUTIN-RELATED"/>
    <property type="match status" value="1"/>
</dbReference>
<organism evidence="7 8">
    <name type="scientific">Debaryomyces fabryi</name>
    <dbReference type="NCBI Taxonomy" id="58627"/>
    <lineage>
        <taxon>Eukaryota</taxon>
        <taxon>Fungi</taxon>
        <taxon>Dikarya</taxon>
        <taxon>Ascomycota</taxon>
        <taxon>Saccharomycotina</taxon>
        <taxon>Pichiomycetes</taxon>
        <taxon>Debaryomycetaceae</taxon>
        <taxon>Debaryomyces</taxon>
    </lineage>
</organism>
<evidence type="ECO:0000256" key="2">
    <source>
        <dbReference type="ARBA" id="ARBA00022692"/>
    </source>
</evidence>
<evidence type="ECO:0000313" key="8">
    <source>
        <dbReference type="Proteomes" id="UP000054251"/>
    </source>
</evidence>
<evidence type="ECO:0000259" key="6">
    <source>
        <dbReference type="Pfam" id="PF04991"/>
    </source>
</evidence>
<keyword evidence="4 5" id="KW-0472">Membrane</keyword>
<evidence type="ECO:0000256" key="4">
    <source>
        <dbReference type="ARBA" id="ARBA00023136"/>
    </source>
</evidence>
<reference evidence="7 8" key="1">
    <citation type="submission" date="2015-11" db="EMBL/GenBank/DDBJ databases">
        <title>The genome of Debaryomyces fabryi.</title>
        <authorList>
            <person name="Tafer H."/>
            <person name="Lopandic K."/>
        </authorList>
    </citation>
    <scope>NUCLEOTIDE SEQUENCE [LARGE SCALE GENOMIC DNA]</scope>
    <source>
        <strain evidence="7 8">CBS 789</strain>
    </source>
</reference>
<feature type="transmembrane region" description="Helical" evidence="5">
    <location>
        <begin position="29"/>
        <end position="47"/>
    </location>
</feature>
<accession>A0A0V1Q2E5</accession>
<evidence type="ECO:0000256" key="3">
    <source>
        <dbReference type="ARBA" id="ARBA00022989"/>
    </source>
</evidence>
<dbReference type="InterPro" id="IPR009644">
    <property type="entry name" value="FKTN/MNN4/W02B3.4-1"/>
</dbReference>
<feature type="domain" description="LicD/FKTN/FKRP nucleotidyltransferase" evidence="6">
    <location>
        <begin position="533"/>
        <end position="645"/>
    </location>
</feature>